<dbReference type="Pfam" id="PF13635">
    <property type="entry name" value="DUF4143"/>
    <property type="match status" value="1"/>
</dbReference>
<dbReference type="InterPro" id="IPR027417">
    <property type="entry name" value="P-loop_NTPase"/>
</dbReference>
<dbReference type="PANTHER" id="PTHR43566">
    <property type="entry name" value="CONSERVED PROTEIN"/>
    <property type="match status" value="1"/>
</dbReference>
<keyword evidence="2" id="KW-0547">Nucleotide-binding</keyword>
<protein>
    <submittedName>
        <fullName evidence="2">ATP-binding protein</fullName>
    </submittedName>
</protein>
<dbReference type="PANTHER" id="PTHR43566:SF1">
    <property type="entry name" value="AAA+ ATPASE DOMAIN-CONTAINING PROTEIN"/>
    <property type="match status" value="1"/>
</dbReference>
<proteinExistence type="predicted"/>
<dbReference type="GO" id="GO:0005524">
    <property type="term" value="F:ATP binding"/>
    <property type="evidence" value="ECO:0007669"/>
    <property type="project" value="UniProtKB-KW"/>
</dbReference>
<dbReference type="InterPro" id="IPR025420">
    <property type="entry name" value="DUF4143"/>
</dbReference>
<dbReference type="SMART" id="SM00382">
    <property type="entry name" value="AAA"/>
    <property type="match status" value="1"/>
</dbReference>
<evidence type="ECO:0000313" key="3">
    <source>
        <dbReference type="Proteomes" id="UP000319296"/>
    </source>
</evidence>
<dbReference type="SUPFAM" id="SSF52540">
    <property type="entry name" value="P-loop containing nucleoside triphosphate hydrolases"/>
    <property type="match status" value="1"/>
</dbReference>
<name>A0A519BN19_9DELT</name>
<evidence type="ECO:0000313" key="2">
    <source>
        <dbReference type="EMBL" id="RZD18655.1"/>
    </source>
</evidence>
<dbReference type="Pfam" id="PF13173">
    <property type="entry name" value="AAA_14"/>
    <property type="match status" value="1"/>
</dbReference>
<evidence type="ECO:0000259" key="1">
    <source>
        <dbReference type="SMART" id="SM00382"/>
    </source>
</evidence>
<dbReference type="InterPro" id="IPR003593">
    <property type="entry name" value="AAA+_ATPase"/>
</dbReference>
<organism evidence="2 3">
    <name type="scientific">Candidatus Acididesulfobacter diazotrophicus</name>
    <dbReference type="NCBI Taxonomy" id="2597226"/>
    <lineage>
        <taxon>Bacteria</taxon>
        <taxon>Deltaproteobacteria</taxon>
        <taxon>Candidatus Acidulodesulfobacterales</taxon>
        <taxon>Candidatus Acididesulfobacter</taxon>
    </lineage>
</organism>
<keyword evidence="2" id="KW-0067">ATP-binding</keyword>
<feature type="domain" description="AAA+ ATPase" evidence="1">
    <location>
        <begin position="21"/>
        <end position="137"/>
    </location>
</feature>
<gene>
    <name evidence="2" type="ORF">EVG15_04545</name>
</gene>
<accession>A0A519BN19</accession>
<reference evidence="2 3" key="1">
    <citation type="journal article" date="2019" name="ISME J.">
        <title>Insights into ecological role of a new deltaproteobacterial order Candidatus Acidulodesulfobacterales by metagenomics and metatranscriptomics.</title>
        <authorList>
            <person name="Tan S."/>
            <person name="Liu J."/>
            <person name="Fang Y."/>
            <person name="Hedlund B.P."/>
            <person name="Lian Z.H."/>
            <person name="Huang L.Y."/>
            <person name="Li J.T."/>
            <person name="Huang L.N."/>
            <person name="Li W.J."/>
            <person name="Jiang H.C."/>
            <person name="Dong H.L."/>
            <person name="Shu W.S."/>
        </authorList>
    </citation>
    <scope>NUCLEOTIDE SEQUENCE [LARGE SCALE GENOMIC DNA]</scope>
    <source>
        <strain evidence="2">AP1</strain>
    </source>
</reference>
<dbReference type="Gene3D" id="3.40.50.300">
    <property type="entry name" value="P-loop containing nucleotide triphosphate hydrolases"/>
    <property type="match status" value="1"/>
</dbReference>
<dbReference type="InterPro" id="IPR041682">
    <property type="entry name" value="AAA_14"/>
</dbReference>
<comment type="caution">
    <text evidence="2">The sequence shown here is derived from an EMBL/GenBank/DDBJ whole genome shotgun (WGS) entry which is preliminary data.</text>
</comment>
<dbReference type="Proteomes" id="UP000319296">
    <property type="component" value="Unassembled WGS sequence"/>
</dbReference>
<sequence length="381" mass="44716">METKKIITRQLFELILKHSFKGKAIIILGPRQSGKTTLLLEIVKTFNKPYIFLNCDEPDIRELLFSATSDKLQAIIGKNLIVIIDEAQRVKNIGLTIKLMVDNIKNIQVIALGSSAFELSNEINEPLTGRKYEFQLLPFSTEELINEFGILKEKRLLEHRLIYGMYPDIINTEGQGLEKENLKNLSDSYLYKDIFTFQEIRRPETVFKLLESLALQVCSEISYNELSRQVEADKITVQRYIDLLEKSFVIFRLRSFSRNLRNELKKSTKIYFWDNGIRNAVINNFSVLNLRQDKGMLWENFLVSERIKLNLNRNRLVKSYFWRTLQRQEIDYIEEENGKINGYEFKWNAKAKKTIPASFKESYQSDVSIINSDNYIEFLTK</sequence>
<dbReference type="EMBL" id="SGBB01000006">
    <property type="protein sequence ID" value="RZD18655.1"/>
    <property type="molecule type" value="Genomic_DNA"/>
</dbReference>
<dbReference type="AlphaFoldDB" id="A0A519BN19"/>